<dbReference type="Proteomes" id="UP001299970">
    <property type="component" value="Unassembled WGS sequence"/>
</dbReference>
<evidence type="ECO:0000313" key="2">
    <source>
        <dbReference type="Proteomes" id="UP001299970"/>
    </source>
</evidence>
<dbReference type="RefSeq" id="WP_241036441.1">
    <property type="nucleotide sequence ID" value="NZ_BAAAJF010000002.1"/>
</dbReference>
<dbReference type="EMBL" id="JAKXMK010000009">
    <property type="protein sequence ID" value="MCH6166410.1"/>
    <property type="molecule type" value="Genomic_DNA"/>
</dbReference>
<name>A0ABS9TD00_9PSEU</name>
<evidence type="ECO:0000313" key="1">
    <source>
        <dbReference type="EMBL" id="MCH6166410.1"/>
    </source>
</evidence>
<keyword evidence="2" id="KW-1185">Reference proteome</keyword>
<accession>A0ABS9TD00</accession>
<organism evidence="1 2">
    <name type="scientific">Pseudonocardia alaniniphila</name>
    <dbReference type="NCBI Taxonomy" id="75291"/>
    <lineage>
        <taxon>Bacteria</taxon>
        <taxon>Bacillati</taxon>
        <taxon>Actinomycetota</taxon>
        <taxon>Actinomycetes</taxon>
        <taxon>Pseudonocardiales</taxon>
        <taxon>Pseudonocardiaceae</taxon>
        <taxon>Pseudonocardia</taxon>
    </lineage>
</organism>
<proteinExistence type="predicted"/>
<sequence>MSVTVFSARYHPLARRTYFEAMTEGGLIDTVDRRDFPATLEPRPLNADTERFYARFICT</sequence>
<protein>
    <submittedName>
        <fullName evidence="1">Uncharacterized protein</fullName>
    </submittedName>
</protein>
<reference evidence="1 2" key="1">
    <citation type="submission" date="2022-03" db="EMBL/GenBank/DDBJ databases">
        <title>Pseudonocardia alaer sp. nov., a novel actinomycete isolated from reed forest soil.</title>
        <authorList>
            <person name="Wang L."/>
        </authorList>
    </citation>
    <scope>NUCLEOTIDE SEQUENCE [LARGE SCALE GENOMIC DNA]</scope>
    <source>
        <strain evidence="1 2">Y-16303</strain>
    </source>
</reference>
<gene>
    <name evidence="1" type="ORF">MMF94_12005</name>
</gene>
<comment type="caution">
    <text evidence="1">The sequence shown here is derived from an EMBL/GenBank/DDBJ whole genome shotgun (WGS) entry which is preliminary data.</text>
</comment>